<dbReference type="InterPro" id="IPR025661">
    <property type="entry name" value="Pept_asp_AS"/>
</dbReference>
<proteinExistence type="inferred from homology"/>
<dbReference type="Gene3D" id="3.90.70.10">
    <property type="entry name" value="Cysteine proteinases"/>
    <property type="match status" value="1"/>
</dbReference>
<dbReference type="SMART" id="SM00848">
    <property type="entry name" value="Inhibitor_I29"/>
    <property type="match status" value="1"/>
</dbReference>
<keyword evidence="7" id="KW-0732">Signal</keyword>
<dbReference type="AlphaFoldDB" id="A0AA35R9Q2"/>
<dbReference type="InterPro" id="IPR025660">
    <property type="entry name" value="Pept_his_AS"/>
</dbReference>
<keyword evidence="11" id="KW-1185">Reference proteome</keyword>
<dbReference type="GO" id="GO:0008234">
    <property type="term" value="F:cysteine-type peptidase activity"/>
    <property type="evidence" value="ECO:0007669"/>
    <property type="project" value="UniProtKB-KW"/>
</dbReference>
<evidence type="ECO:0000256" key="7">
    <source>
        <dbReference type="SAM" id="SignalP"/>
    </source>
</evidence>
<feature type="signal peptide" evidence="7">
    <location>
        <begin position="1"/>
        <end position="15"/>
    </location>
</feature>
<keyword evidence="2" id="KW-0645">Protease</keyword>
<evidence type="ECO:0000256" key="6">
    <source>
        <dbReference type="ARBA" id="ARBA00023157"/>
    </source>
</evidence>
<protein>
    <submittedName>
        <fullName evidence="10">Cathepsin L2</fullName>
    </submittedName>
</protein>
<dbReference type="GO" id="GO:0006508">
    <property type="term" value="P:proteolysis"/>
    <property type="evidence" value="ECO:0007669"/>
    <property type="project" value="UniProtKB-KW"/>
</dbReference>
<dbReference type="FunFam" id="3.90.70.10:FF:000006">
    <property type="entry name" value="Cathepsin S"/>
    <property type="match status" value="1"/>
</dbReference>
<evidence type="ECO:0000256" key="4">
    <source>
        <dbReference type="ARBA" id="ARBA00022807"/>
    </source>
</evidence>
<reference evidence="10" key="1">
    <citation type="submission" date="2023-03" db="EMBL/GenBank/DDBJ databases">
        <authorList>
            <person name="Steffen K."/>
            <person name="Cardenas P."/>
        </authorList>
    </citation>
    <scope>NUCLEOTIDE SEQUENCE</scope>
</reference>
<keyword evidence="5" id="KW-0865">Zymogen</keyword>
<evidence type="ECO:0000256" key="1">
    <source>
        <dbReference type="ARBA" id="ARBA00008455"/>
    </source>
</evidence>
<feature type="domain" description="Peptidase C1A papain C-terminal" evidence="8">
    <location>
        <begin position="114"/>
        <end position="328"/>
    </location>
</feature>
<evidence type="ECO:0000256" key="3">
    <source>
        <dbReference type="ARBA" id="ARBA00022801"/>
    </source>
</evidence>
<gene>
    <name evidence="10" type="ORF">GBAR_LOCUS4967</name>
</gene>
<keyword evidence="3" id="KW-0378">Hydrolase</keyword>
<comment type="similarity">
    <text evidence="1">Belongs to the peptidase C1 family.</text>
</comment>
<dbReference type="PROSITE" id="PS00640">
    <property type="entry name" value="THIOL_PROTEASE_ASN"/>
    <property type="match status" value="1"/>
</dbReference>
<dbReference type="CDD" id="cd02248">
    <property type="entry name" value="Peptidase_C1A"/>
    <property type="match status" value="1"/>
</dbReference>
<evidence type="ECO:0000313" key="10">
    <source>
        <dbReference type="EMBL" id="CAI8006922.1"/>
    </source>
</evidence>
<dbReference type="SMART" id="SM00645">
    <property type="entry name" value="Pept_C1"/>
    <property type="match status" value="1"/>
</dbReference>
<dbReference type="Pfam" id="PF08246">
    <property type="entry name" value="Inhibitor_I29"/>
    <property type="match status" value="1"/>
</dbReference>
<evidence type="ECO:0000256" key="2">
    <source>
        <dbReference type="ARBA" id="ARBA00022670"/>
    </source>
</evidence>
<evidence type="ECO:0000313" key="11">
    <source>
        <dbReference type="Proteomes" id="UP001174909"/>
    </source>
</evidence>
<dbReference type="PRINTS" id="PR00705">
    <property type="entry name" value="PAPAIN"/>
</dbReference>
<dbReference type="Pfam" id="PF00112">
    <property type="entry name" value="Peptidase_C1"/>
    <property type="match status" value="1"/>
</dbReference>
<dbReference type="InterPro" id="IPR000668">
    <property type="entry name" value="Peptidase_C1A_C"/>
</dbReference>
<feature type="chain" id="PRO_5041397418" evidence="7">
    <location>
        <begin position="16"/>
        <end position="330"/>
    </location>
</feature>
<evidence type="ECO:0000259" key="9">
    <source>
        <dbReference type="SMART" id="SM00848"/>
    </source>
</evidence>
<dbReference type="InterPro" id="IPR013128">
    <property type="entry name" value="Peptidase_C1A"/>
</dbReference>
<evidence type="ECO:0000256" key="5">
    <source>
        <dbReference type="ARBA" id="ARBA00023145"/>
    </source>
</evidence>
<dbReference type="InterPro" id="IPR038765">
    <property type="entry name" value="Papain-like_cys_pep_sf"/>
</dbReference>
<dbReference type="EMBL" id="CASHTH010000735">
    <property type="protein sequence ID" value="CAI8006922.1"/>
    <property type="molecule type" value="Genomic_DNA"/>
</dbReference>
<dbReference type="InterPro" id="IPR013201">
    <property type="entry name" value="Prot_inhib_I29"/>
</dbReference>
<comment type="caution">
    <text evidence="10">The sequence shown here is derived from an EMBL/GenBank/DDBJ whole genome shotgun (WGS) entry which is preliminary data.</text>
</comment>
<dbReference type="PROSITE" id="PS00639">
    <property type="entry name" value="THIOL_PROTEASE_HIS"/>
    <property type="match status" value="1"/>
</dbReference>
<dbReference type="Proteomes" id="UP001174909">
    <property type="component" value="Unassembled WGS sequence"/>
</dbReference>
<dbReference type="InterPro" id="IPR000169">
    <property type="entry name" value="Pept_cys_AS"/>
</dbReference>
<sequence>MRCFVVLCAITAVLGTTYPSLHEQWAQWKEKHGKVYGDEASESARRSTWQRNYELVARHNRDTDKHGFKLALNQFADQSNEEFSKKYLSSFPMSWTGHHQSTSVDFDGTPVSEQPSRLDWRKLGYVTPVKDQGDCGSCWAFSATGALEGQHFRRKESLVSLSEQQLMDCSWPYDNYGCDGGKVGRAFDYVGNNGLCAEKDYCYLSYVWKCMDSYCTNKVNSTGYVRVQSGNETALLGTLARVGPVSMAIDASGYQFQFYSEGIYSSTQCDSTHLNHAMLAVGYSSYYGDKYWIVKNSWGEKWGREGYIRVARDGGNMCGIATAALYPVLG</sequence>
<dbReference type="SUPFAM" id="SSF54001">
    <property type="entry name" value="Cysteine proteinases"/>
    <property type="match status" value="1"/>
</dbReference>
<organism evidence="10 11">
    <name type="scientific">Geodia barretti</name>
    <name type="common">Barrett's horny sponge</name>
    <dbReference type="NCBI Taxonomy" id="519541"/>
    <lineage>
        <taxon>Eukaryota</taxon>
        <taxon>Metazoa</taxon>
        <taxon>Porifera</taxon>
        <taxon>Demospongiae</taxon>
        <taxon>Heteroscleromorpha</taxon>
        <taxon>Tetractinellida</taxon>
        <taxon>Astrophorina</taxon>
        <taxon>Geodiidae</taxon>
        <taxon>Geodia</taxon>
    </lineage>
</organism>
<dbReference type="PROSITE" id="PS00139">
    <property type="entry name" value="THIOL_PROTEASE_CYS"/>
    <property type="match status" value="1"/>
</dbReference>
<accession>A0AA35R9Q2</accession>
<evidence type="ECO:0000259" key="8">
    <source>
        <dbReference type="SMART" id="SM00645"/>
    </source>
</evidence>
<dbReference type="PANTHER" id="PTHR12411">
    <property type="entry name" value="CYSTEINE PROTEASE FAMILY C1-RELATED"/>
    <property type="match status" value="1"/>
</dbReference>
<name>A0AA35R9Q2_GEOBA</name>
<feature type="domain" description="Cathepsin propeptide inhibitor" evidence="9">
    <location>
        <begin position="25"/>
        <end position="83"/>
    </location>
</feature>
<keyword evidence="6" id="KW-1015">Disulfide bond</keyword>
<dbReference type="InterPro" id="IPR039417">
    <property type="entry name" value="Peptidase_C1A_papain-like"/>
</dbReference>
<keyword evidence="4" id="KW-0788">Thiol protease</keyword>